<reference evidence="2 3" key="1">
    <citation type="submission" date="2021-06" db="EMBL/GenBank/DDBJ databases">
        <title>Differences between aerobic and microaerobic xylene degrading microbial communities.</title>
        <authorList>
            <person name="Banerjee S."/>
            <person name="Tancsics A."/>
        </authorList>
    </citation>
    <scope>NUCLEOTIDE SEQUENCE [LARGE SCALE GENOMIC DNA]</scope>
    <source>
        <strain evidence="2 3">MAP12</strain>
    </source>
</reference>
<keyword evidence="1" id="KW-0472">Membrane</keyword>
<dbReference type="RefSeq" id="WP_217679575.1">
    <property type="nucleotide sequence ID" value="NZ_JAHRGL010000002.1"/>
</dbReference>
<comment type="caution">
    <text evidence="2">The sequence shown here is derived from an EMBL/GenBank/DDBJ whole genome shotgun (WGS) entry which is preliminary data.</text>
</comment>
<proteinExistence type="predicted"/>
<dbReference type="InterPro" id="IPR010295">
    <property type="entry name" value="DUF898"/>
</dbReference>
<feature type="transmembrane region" description="Helical" evidence="1">
    <location>
        <begin position="292"/>
        <end position="315"/>
    </location>
</feature>
<feature type="transmembrane region" description="Helical" evidence="1">
    <location>
        <begin position="370"/>
        <end position="391"/>
    </location>
</feature>
<evidence type="ECO:0000313" key="2">
    <source>
        <dbReference type="EMBL" id="MBV2131666.1"/>
    </source>
</evidence>
<name>A0ABS6MTJ7_9GAMM</name>
<sequence length="484" mass="52009">MSEAVYAVVFRGEVLDGFSKEQVQAAFGRLFKLSAERLDQLFSHPRVVLKNGLTNDEAARYRDALRRIGAVVMVEAPPLARPAPPAASMPGVVKSKGAVAAPAVPLAIQTDAAPAVGQPVAISPPQREHHEAAAGAARIQGDGAPPAAVTARGKDAASAAPRELAFEFRGEGFEFFRIWIVNILLSIVTLGIYSAWAKVRTQRYFYANTQLDGSSFDYLADPLKILKGRLIAFACLVIYSVAGELSVVLGAVMGLLLLVALPWIIVRGLSFRNSNSAWRGVRFGFDGSYGDAAMAFLVWPLLGALTLGILMPLAMHKQQRFIAGNSRYGTSCFQLDVGARPFYMIFLAMLGIGVAAGVLISVLSGLSPVLASAVGAVTYLLLFAFFNVRFTNLVYGNLALGDNHLVSQYELGSYSMLMLVNMLGMLLTLGLFYPWAKVRNARYAAEHMALVACDDLDGFIAARRKEVSSLGGEFADMFDVGLAL</sequence>
<accession>A0ABS6MTJ7</accession>
<feature type="transmembrane region" description="Helical" evidence="1">
    <location>
        <begin position="411"/>
        <end position="433"/>
    </location>
</feature>
<feature type="transmembrane region" description="Helical" evidence="1">
    <location>
        <begin position="342"/>
        <end position="363"/>
    </location>
</feature>
<dbReference type="Proteomes" id="UP000813068">
    <property type="component" value="Unassembled WGS sequence"/>
</dbReference>
<evidence type="ECO:0000256" key="1">
    <source>
        <dbReference type="SAM" id="Phobius"/>
    </source>
</evidence>
<protein>
    <submittedName>
        <fullName evidence="2">DUF898 domain-containing protein</fullName>
    </submittedName>
</protein>
<gene>
    <name evidence="2" type="ORF">KRX52_02510</name>
</gene>
<dbReference type="EMBL" id="JAHRGL010000002">
    <property type="protein sequence ID" value="MBV2131666.1"/>
    <property type="molecule type" value="Genomic_DNA"/>
</dbReference>
<organism evidence="2 3">
    <name type="scientific">Geopseudomonas aromaticivorans</name>
    <dbReference type="NCBI Taxonomy" id="2849492"/>
    <lineage>
        <taxon>Bacteria</taxon>
        <taxon>Pseudomonadati</taxon>
        <taxon>Pseudomonadota</taxon>
        <taxon>Gammaproteobacteria</taxon>
        <taxon>Pseudomonadales</taxon>
        <taxon>Pseudomonadaceae</taxon>
        <taxon>Geopseudomonas</taxon>
    </lineage>
</organism>
<feature type="transmembrane region" description="Helical" evidence="1">
    <location>
        <begin position="176"/>
        <end position="196"/>
    </location>
</feature>
<keyword evidence="1" id="KW-0812">Transmembrane</keyword>
<keyword evidence="3" id="KW-1185">Reference proteome</keyword>
<keyword evidence="1" id="KW-1133">Transmembrane helix</keyword>
<feature type="transmembrane region" description="Helical" evidence="1">
    <location>
        <begin position="248"/>
        <end position="271"/>
    </location>
</feature>
<evidence type="ECO:0000313" key="3">
    <source>
        <dbReference type="Proteomes" id="UP000813068"/>
    </source>
</evidence>
<feature type="transmembrane region" description="Helical" evidence="1">
    <location>
        <begin position="225"/>
        <end position="242"/>
    </location>
</feature>
<dbReference type="Pfam" id="PF05987">
    <property type="entry name" value="DUF898"/>
    <property type="match status" value="1"/>
</dbReference>